<dbReference type="PANTHER" id="PTHR33116:SF78">
    <property type="entry name" value="OS12G0587133 PROTEIN"/>
    <property type="match status" value="1"/>
</dbReference>
<organism evidence="2 3">
    <name type="scientific">Rubroshorea leprosula</name>
    <dbReference type="NCBI Taxonomy" id="152421"/>
    <lineage>
        <taxon>Eukaryota</taxon>
        <taxon>Viridiplantae</taxon>
        <taxon>Streptophyta</taxon>
        <taxon>Embryophyta</taxon>
        <taxon>Tracheophyta</taxon>
        <taxon>Spermatophyta</taxon>
        <taxon>Magnoliopsida</taxon>
        <taxon>eudicotyledons</taxon>
        <taxon>Gunneridae</taxon>
        <taxon>Pentapetalae</taxon>
        <taxon>rosids</taxon>
        <taxon>malvids</taxon>
        <taxon>Malvales</taxon>
        <taxon>Dipterocarpaceae</taxon>
        <taxon>Rubroshorea</taxon>
    </lineage>
</organism>
<dbReference type="PROSITE" id="PS50878">
    <property type="entry name" value="RT_POL"/>
    <property type="match status" value="1"/>
</dbReference>
<feature type="domain" description="Reverse transcriptase" evidence="1">
    <location>
        <begin position="1"/>
        <end position="223"/>
    </location>
</feature>
<sequence length="359" mass="40576">MLRIISETQSAFLRGRQLVDGVLVLNEVVEEVKRRKQSAFVFTADFAKAYDCVDWSFLEWMMDRLGFGIKWRGWIMECLSTSKISILVNGSPTEEFKVGKGLRQGDPLSPFLFLMIGEGLNGLVQKAMSEGMFRGIEIGRKGLAVSLLQFADDTVIMGKADIEHIIMVKTILRGFELMSGLQINFSKSNIYGYNVPTRWLEGSASLLRCGVGKSTFIYLGMPVDGNPGNRKLWEPVIKKFRAKLAVWKAASLSFGGRLNLVVGKEMGACIFLVVSWYLWYWRNGKVFDNEAIIRGRLLDMIQAKSFLWIKNKVNGCAFSFNEWKVNPVACALSMRSHKQAMKLFHKQQKEGYTAERSAS</sequence>
<evidence type="ECO:0000313" key="3">
    <source>
        <dbReference type="Proteomes" id="UP001054252"/>
    </source>
</evidence>
<dbReference type="InterPro" id="IPR043502">
    <property type="entry name" value="DNA/RNA_pol_sf"/>
</dbReference>
<accession>A0AAV5KRH5</accession>
<keyword evidence="3" id="KW-1185">Reference proteome</keyword>
<evidence type="ECO:0000259" key="1">
    <source>
        <dbReference type="PROSITE" id="PS50878"/>
    </source>
</evidence>
<dbReference type="Proteomes" id="UP001054252">
    <property type="component" value="Unassembled WGS sequence"/>
</dbReference>
<dbReference type="EMBL" id="BPVZ01000074">
    <property type="protein sequence ID" value="GKV27151.1"/>
    <property type="molecule type" value="Genomic_DNA"/>
</dbReference>
<dbReference type="PANTHER" id="PTHR33116">
    <property type="entry name" value="REVERSE TRANSCRIPTASE ZINC-BINDING DOMAIN-CONTAINING PROTEIN-RELATED-RELATED"/>
    <property type="match status" value="1"/>
</dbReference>
<comment type="caution">
    <text evidence="2">The sequence shown here is derived from an EMBL/GenBank/DDBJ whole genome shotgun (WGS) entry which is preliminary data.</text>
</comment>
<protein>
    <recommendedName>
        <fullName evidence="1">Reverse transcriptase domain-containing protein</fullName>
    </recommendedName>
</protein>
<dbReference type="InterPro" id="IPR000477">
    <property type="entry name" value="RT_dom"/>
</dbReference>
<dbReference type="SUPFAM" id="SSF56672">
    <property type="entry name" value="DNA/RNA polymerases"/>
    <property type="match status" value="1"/>
</dbReference>
<name>A0AAV5KRH5_9ROSI</name>
<evidence type="ECO:0000313" key="2">
    <source>
        <dbReference type="EMBL" id="GKV27151.1"/>
    </source>
</evidence>
<proteinExistence type="predicted"/>
<dbReference type="Pfam" id="PF00078">
    <property type="entry name" value="RVT_1"/>
    <property type="match status" value="1"/>
</dbReference>
<dbReference type="AlphaFoldDB" id="A0AAV5KRH5"/>
<gene>
    <name evidence="2" type="ORF">SLEP1_g36354</name>
</gene>
<reference evidence="2 3" key="1">
    <citation type="journal article" date="2021" name="Commun. Biol.">
        <title>The genome of Shorea leprosula (Dipterocarpaceae) highlights the ecological relevance of drought in aseasonal tropical rainforests.</title>
        <authorList>
            <person name="Ng K.K.S."/>
            <person name="Kobayashi M.J."/>
            <person name="Fawcett J.A."/>
            <person name="Hatakeyama M."/>
            <person name="Paape T."/>
            <person name="Ng C.H."/>
            <person name="Ang C.C."/>
            <person name="Tnah L.H."/>
            <person name="Lee C.T."/>
            <person name="Nishiyama T."/>
            <person name="Sese J."/>
            <person name="O'Brien M.J."/>
            <person name="Copetti D."/>
            <person name="Mohd Noor M.I."/>
            <person name="Ong R.C."/>
            <person name="Putra M."/>
            <person name="Sireger I.Z."/>
            <person name="Indrioko S."/>
            <person name="Kosugi Y."/>
            <person name="Izuno A."/>
            <person name="Isagi Y."/>
            <person name="Lee S.L."/>
            <person name="Shimizu K.K."/>
        </authorList>
    </citation>
    <scope>NUCLEOTIDE SEQUENCE [LARGE SCALE GENOMIC DNA]</scope>
    <source>
        <strain evidence="2">214</strain>
    </source>
</reference>
<dbReference type="CDD" id="cd01650">
    <property type="entry name" value="RT_nLTR_like"/>
    <property type="match status" value="1"/>
</dbReference>